<dbReference type="InterPro" id="IPR027417">
    <property type="entry name" value="P-loop_NTPase"/>
</dbReference>
<dbReference type="GO" id="GO:0016887">
    <property type="term" value="F:ATP hydrolysis activity"/>
    <property type="evidence" value="ECO:0007669"/>
    <property type="project" value="InterPro"/>
</dbReference>
<keyword evidence="1" id="KW-1133">Transmembrane helix</keyword>
<dbReference type="InterPro" id="IPR049945">
    <property type="entry name" value="AAA_22"/>
</dbReference>
<organism evidence="3 4">
    <name type="scientific">Brucella daejeonensis</name>
    <dbReference type="NCBI Taxonomy" id="659015"/>
    <lineage>
        <taxon>Bacteria</taxon>
        <taxon>Pseudomonadati</taxon>
        <taxon>Pseudomonadota</taxon>
        <taxon>Alphaproteobacteria</taxon>
        <taxon>Hyphomicrobiales</taxon>
        <taxon>Brucellaceae</taxon>
        <taxon>Brucella/Ochrobactrum group</taxon>
        <taxon>Brucella</taxon>
    </lineage>
</organism>
<keyword evidence="1" id="KW-0812">Transmembrane</keyword>
<dbReference type="EC" id="3.6.4.12" evidence="3"/>
<dbReference type="InterPro" id="IPR000212">
    <property type="entry name" value="DNA_helicase_UvrD/REP"/>
</dbReference>
<feature type="domain" description="ORC1/DEAH AAA+ ATPase" evidence="2">
    <location>
        <begin position="5"/>
        <end position="166"/>
    </location>
</feature>
<comment type="caution">
    <text evidence="3">The sequence shown here is derived from an EMBL/GenBank/DDBJ whole genome shotgun (WGS) entry which is preliminary data.</text>
</comment>
<evidence type="ECO:0000313" key="3">
    <source>
        <dbReference type="EMBL" id="MBB5701479.1"/>
    </source>
</evidence>
<proteinExistence type="predicted"/>
<dbReference type="Proteomes" id="UP000555546">
    <property type="component" value="Unassembled WGS sequence"/>
</dbReference>
<dbReference type="Pfam" id="PF13401">
    <property type="entry name" value="AAA_22"/>
    <property type="match status" value="1"/>
</dbReference>
<accession>A0A7W9AWF0</accession>
<protein>
    <submittedName>
        <fullName evidence="3">DNA helicase-2/ATP-dependent DNA helicase PcrA</fullName>
        <ecNumber evidence="3">3.6.4.12</ecNumber>
    </submittedName>
</protein>
<evidence type="ECO:0000256" key="1">
    <source>
        <dbReference type="SAM" id="Phobius"/>
    </source>
</evidence>
<dbReference type="SUPFAM" id="SSF52540">
    <property type="entry name" value="P-loop containing nucleoside triphosphate hydrolases"/>
    <property type="match status" value="1"/>
</dbReference>
<keyword evidence="3" id="KW-0378">Hydrolase</keyword>
<dbReference type="Gene3D" id="3.40.50.300">
    <property type="entry name" value="P-loop containing nucleotide triphosphate hydrolases"/>
    <property type="match status" value="1"/>
</dbReference>
<keyword evidence="3" id="KW-0067">ATP-binding</keyword>
<dbReference type="EMBL" id="JACIJG010000004">
    <property type="protein sequence ID" value="MBB5701479.1"/>
    <property type="molecule type" value="Genomic_DNA"/>
</dbReference>
<reference evidence="3 4" key="1">
    <citation type="submission" date="2020-08" db="EMBL/GenBank/DDBJ databases">
        <title>Genomic Encyclopedia of Type Strains, Phase IV (KMG-IV): sequencing the most valuable type-strain genomes for metagenomic binning, comparative biology and taxonomic classification.</title>
        <authorList>
            <person name="Goeker M."/>
        </authorList>
    </citation>
    <scope>NUCLEOTIDE SEQUENCE [LARGE SCALE GENOMIC DNA]</scope>
    <source>
        <strain evidence="3 4">DSM 26944</strain>
    </source>
</reference>
<keyword evidence="3" id="KW-0347">Helicase</keyword>
<keyword evidence="4" id="KW-1185">Reference proteome</keyword>
<dbReference type="AlphaFoldDB" id="A0A7W9AWF0"/>
<feature type="transmembrane region" description="Helical" evidence="1">
    <location>
        <begin position="49"/>
        <end position="68"/>
    </location>
</feature>
<keyword evidence="3" id="KW-0547">Nucleotide-binding</keyword>
<dbReference type="PANTHER" id="PTHR11070">
    <property type="entry name" value="UVRD / RECB / PCRA DNA HELICASE FAMILY MEMBER"/>
    <property type="match status" value="1"/>
</dbReference>
<evidence type="ECO:0000259" key="2">
    <source>
        <dbReference type="Pfam" id="PF13401"/>
    </source>
</evidence>
<dbReference type="GO" id="GO:0003678">
    <property type="term" value="F:DNA helicase activity"/>
    <property type="evidence" value="ECO:0007669"/>
    <property type="project" value="UniProtKB-EC"/>
</dbReference>
<keyword evidence="1" id="KW-0472">Membrane</keyword>
<dbReference type="GO" id="GO:0005524">
    <property type="term" value="F:ATP binding"/>
    <property type="evidence" value="ECO:0007669"/>
    <property type="project" value="InterPro"/>
</dbReference>
<sequence>MDKSVIFAVAGAGKTTHLVSSLDEERRFLIITYTQANYNNIRTKIINRFGYLPANIIIFTYFSFLHGFCYKPFLRQRKNTRGIIFDLPPIFPRYSSIDDRRYITKNRYLYSNRVAKLLEKENLYKAINHRLERYFDVLLVDEVQDFSGHDFNFLLAISESELTSVFVGDFYQHTFDTSRDGNVNSNLHLDFEAYQQRFRKANFNLDNFSLKFSRRCSKTVCDFITDRIGISIQSSGPKETTVKYLDDQKAAHEIYRDPNIVKLFLKEHYKFGCFSNNWGGSKGIDSYQDVCVVLNPSNVKAWESGSFLNINPETRNKLYVACSRARRDLFFVPEKLLSTFKTTSKRT</sequence>
<evidence type="ECO:0000313" key="4">
    <source>
        <dbReference type="Proteomes" id="UP000555546"/>
    </source>
</evidence>
<dbReference type="RefSeq" id="WP_151682065.1">
    <property type="nucleotide sequence ID" value="NZ_JACIJG010000004.1"/>
</dbReference>
<dbReference type="GO" id="GO:0003677">
    <property type="term" value="F:DNA binding"/>
    <property type="evidence" value="ECO:0007669"/>
    <property type="project" value="InterPro"/>
</dbReference>
<gene>
    <name evidence="3" type="ORF">FHS76_001330</name>
</gene>
<name>A0A7W9AWF0_9HYPH</name>